<dbReference type="GO" id="GO:0005737">
    <property type="term" value="C:cytoplasm"/>
    <property type="evidence" value="ECO:0007669"/>
    <property type="project" value="TreeGrafter"/>
</dbReference>
<dbReference type="GO" id="GO:0030056">
    <property type="term" value="C:hemidesmosome"/>
    <property type="evidence" value="ECO:0007669"/>
    <property type="project" value="TreeGrafter"/>
</dbReference>
<dbReference type="STRING" id="151549.A0A4C2A6A7"/>
<accession>A0A4C2A6A7</accession>
<proteinExistence type="predicted"/>
<dbReference type="GO" id="GO:0016020">
    <property type="term" value="C:membrane"/>
    <property type="evidence" value="ECO:0007669"/>
    <property type="project" value="TreeGrafter"/>
</dbReference>
<dbReference type="FunFam" id="1.20.58.60:FF:000045">
    <property type="entry name" value="Short stop, isoform K"/>
    <property type="match status" value="1"/>
</dbReference>
<sequence length="235" mass="26792">MQYLQDTETVLDQIIEEATSSKEPQKIKKCIARLKDSHRQLTSKQSLYDSTMRNGKNLMERAPKGDEPVLGKMLSELKDQWTRVLSKSIERQRKLEEALLLSGQFSDALGELLEWLKKAKQRLNEDGPVHGDLETVQGLCEHHKHIEQDLQKRAAQMQGVLKTGRDLERSGNNPEVGRQLDDLQSMWDDVKVAAAKRGERLQYALKDAEKLNGSVQALSTGWITLSKNYVILRML</sequence>
<dbReference type="OrthoDB" id="2250192at2759"/>
<dbReference type="GO" id="GO:0045104">
    <property type="term" value="P:intermediate filament cytoskeleton organization"/>
    <property type="evidence" value="ECO:0007669"/>
    <property type="project" value="InterPro"/>
</dbReference>
<dbReference type="GO" id="GO:0005198">
    <property type="term" value="F:structural molecule activity"/>
    <property type="evidence" value="ECO:0007669"/>
    <property type="project" value="TreeGrafter"/>
</dbReference>
<dbReference type="FunFam" id="1.20.58.60:FF:000001">
    <property type="entry name" value="Microtubule-actin cross-linking factor 1"/>
    <property type="match status" value="1"/>
</dbReference>
<dbReference type="Gene3D" id="1.20.58.60">
    <property type="match status" value="2"/>
</dbReference>
<comment type="caution">
    <text evidence="1">The sequence shown here is derived from an EMBL/GenBank/DDBJ whole genome shotgun (WGS) entry which is preliminary data.</text>
</comment>
<dbReference type="Proteomes" id="UP000299102">
    <property type="component" value="Unassembled WGS sequence"/>
</dbReference>
<dbReference type="EMBL" id="BGZK01002536">
    <property type="protein sequence ID" value="GBP94689.1"/>
    <property type="molecule type" value="Genomic_DNA"/>
</dbReference>
<gene>
    <name evidence="1" type="ORF">EVAR_66930_1</name>
</gene>
<organism evidence="1 2">
    <name type="scientific">Eumeta variegata</name>
    <name type="common">Bagworm moth</name>
    <name type="synonym">Eumeta japonica</name>
    <dbReference type="NCBI Taxonomy" id="151549"/>
    <lineage>
        <taxon>Eukaryota</taxon>
        <taxon>Metazoa</taxon>
        <taxon>Ecdysozoa</taxon>
        <taxon>Arthropoda</taxon>
        <taxon>Hexapoda</taxon>
        <taxon>Insecta</taxon>
        <taxon>Pterygota</taxon>
        <taxon>Neoptera</taxon>
        <taxon>Endopterygota</taxon>
        <taxon>Lepidoptera</taxon>
        <taxon>Glossata</taxon>
        <taxon>Ditrysia</taxon>
        <taxon>Tineoidea</taxon>
        <taxon>Psychidae</taxon>
        <taxon>Oiketicinae</taxon>
        <taxon>Eumeta</taxon>
    </lineage>
</organism>
<dbReference type="CDD" id="cd00176">
    <property type="entry name" value="SPEC"/>
    <property type="match status" value="1"/>
</dbReference>
<reference evidence="1 2" key="1">
    <citation type="journal article" date="2019" name="Commun. Biol.">
        <title>The bagworm genome reveals a unique fibroin gene that provides high tensile strength.</title>
        <authorList>
            <person name="Kono N."/>
            <person name="Nakamura H."/>
            <person name="Ohtoshi R."/>
            <person name="Tomita M."/>
            <person name="Numata K."/>
            <person name="Arakawa K."/>
        </authorList>
    </citation>
    <scope>NUCLEOTIDE SEQUENCE [LARGE SCALE GENOMIC DNA]</scope>
</reference>
<evidence type="ECO:0000313" key="1">
    <source>
        <dbReference type="EMBL" id="GBP94689.1"/>
    </source>
</evidence>
<evidence type="ECO:0000313" key="2">
    <source>
        <dbReference type="Proteomes" id="UP000299102"/>
    </source>
</evidence>
<dbReference type="GO" id="GO:0031122">
    <property type="term" value="P:cytoplasmic microtubule organization"/>
    <property type="evidence" value="ECO:0007669"/>
    <property type="project" value="TreeGrafter"/>
</dbReference>
<keyword evidence="2" id="KW-1185">Reference proteome</keyword>
<dbReference type="AlphaFoldDB" id="A0A4C2A6A7"/>
<name>A0A4C2A6A7_EUMVA</name>
<dbReference type="InterPro" id="IPR002017">
    <property type="entry name" value="Spectrin_repeat"/>
</dbReference>
<dbReference type="PANTHER" id="PTHR23169:SF23">
    <property type="entry name" value="SHORT STOP, ISOFORM H"/>
    <property type="match status" value="1"/>
</dbReference>
<dbReference type="SUPFAM" id="SSF46966">
    <property type="entry name" value="Spectrin repeat"/>
    <property type="match status" value="1"/>
</dbReference>
<dbReference type="GO" id="GO:0042060">
    <property type="term" value="P:wound healing"/>
    <property type="evidence" value="ECO:0007669"/>
    <property type="project" value="TreeGrafter"/>
</dbReference>
<dbReference type="SMART" id="SM00150">
    <property type="entry name" value="SPEC"/>
    <property type="match status" value="2"/>
</dbReference>
<dbReference type="Pfam" id="PF00435">
    <property type="entry name" value="Spectrin"/>
    <property type="match status" value="2"/>
</dbReference>
<evidence type="ECO:0008006" key="3">
    <source>
        <dbReference type="Google" id="ProtNLM"/>
    </source>
</evidence>
<dbReference type="InterPro" id="IPR043197">
    <property type="entry name" value="Plakin"/>
</dbReference>
<protein>
    <recommendedName>
        <fullName evidence="3">Dystonin</fullName>
    </recommendedName>
</protein>
<dbReference type="GO" id="GO:0005882">
    <property type="term" value="C:intermediate filament"/>
    <property type="evidence" value="ECO:0007669"/>
    <property type="project" value="TreeGrafter"/>
</dbReference>
<dbReference type="InterPro" id="IPR018159">
    <property type="entry name" value="Spectrin/alpha-actinin"/>
</dbReference>
<dbReference type="PANTHER" id="PTHR23169">
    <property type="entry name" value="ENVOPLAKIN"/>
    <property type="match status" value="1"/>
</dbReference>